<feature type="compositionally biased region" description="Low complexity" evidence="1">
    <location>
        <begin position="265"/>
        <end position="278"/>
    </location>
</feature>
<feature type="region of interest" description="Disordered" evidence="1">
    <location>
        <begin position="459"/>
        <end position="503"/>
    </location>
</feature>
<organism evidence="3">
    <name type="scientific">viral metagenome</name>
    <dbReference type="NCBI Taxonomy" id="1070528"/>
    <lineage>
        <taxon>unclassified sequences</taxon>
        <taxon>metagenomes</taxon>
        <taxon>organismal metagenomes</taxon>
    </lineage>
</organism>
<dbReference type="EMBL" id="MN739383">
    <property type="protein sequence ID" value="QHT01923.1"/>
    <property type="molecule type" value="Genomic_DNA"/>
</dbReference>
<accession>A0A6C0CC58</accession>
<dbReference type="AlphaFoldDB" id="A0A6C0CC58"/>
<feature type="compositionally biased region" description="Basic residues" evidence="1">
    <location>
        <begin position="483"/>
        <end position="503"/>
    </location>
</feature>
<feature type="region of interest" description="Disordered" evidence="1">
    <location>
        <begin position="265"/>
        <end position="286"/>
    </location>
</feature>
<evidence type="ECO:0000259" key="2">
    <source>
        <dbReference type="SMART" id="SM00504"/>
    </source>
</evidence>
<name>A0A6C0CC58_9ZZZZ</name>
<sequence>MPFPRFNRRTQVVPVSLGPARANQAYEDSLIEQAIATREAARQQNELEAQRLAIIQSRASQYAQTRAQAQAQAAATQAASAQAQAAATQATATQATATQAAATQAPASETDALSFRQGALIRPEMNRLRREVQARLPNINFSAAPPAPRRIGVRNVVVLDHDEFGPILPTRQLEGREIHPGHTGDYEADYAFWANQVNVEERRIDALHSTYPILENYANVRVDNLRTRLEQDGIPEEVISAEVEARYNIIEARSELRTYRTVLARNSSSSTSNATQQPAPAPAPARTYGQTLAERNQAQFRNQDQLRTASMNAVPEANIRERRQTLYAVHEKYNEVRRLQGQEEEEIPEELLCPLTSEFMVDPVSEAFAEHKNTYERSNILRAVSMQDQRTQPLDPFTRVPIYPCTLVPDKERIAKMRKYEEKMYRYINNYEARLWVEGVRPQRSNLASGKKFRKLRKLRQSVKKRKSKQAKQTKQAKQATHANRRHAKLSKKYKKQYTKRVH</sequence>
<dbReference type="CDD" id="cd16453">
    <property type="entry name" value="RING-Ubox"/>
    <property type="match status" value="1"/>
</dbReference>
<dbReference type="GO" id="GO:0016567">
    <property type="term" value="P:protein ubiquitination"/>
    <property type="evidence" value="ECO:0007669"/>
    <property type="project" value="InterPro"/>
</dbReference>
<dbReference type="Gene3D" id="3.30.40.10">
    <property type="entry name" value="Zinc/RING finger domain, C3HC4 (zinc finger)"/>
    <property type="match status" value="1"/>
</dbReference>
<dbReference type="InterPro" id="IPR013083">
    <property type="entry name" value="Znf_RING/FYVE/PHD"/>
</dbReference>
<dbReference type="GO" id="GO:0004842">
    <property type="term" value="F:ubiquitin-protein transferase activity"/>
    <property type="evidence" value="ECO:0007669"/>
    <property type="project" value="InterPro"/>
</dbReference>
<protein>
    <recommendedName>
        <fullName evidence="2">U-box domain-containing protein</fullName>
    </recommendedName>
</protein>
<evidence type="ECO:0000313" key="3">
    <source>
        <dbReference type="EMBL" id="QHT01923.1"/>
    </source>
</evidence>
<dbReference type="InterPro" id="IPR003613">
    <property type="entry name" value="Ubox_domain"/>
</dbReference>
<evidence type="ECO:0000256" key="1">
    <source>
        <dbReference type="SAM" id="MobiDB-lite"/>
    </source>
</evidence>
<dbReference type="Pfam" id="PF04564">
    <property type="entry name" value="U-box"/>
    <property type="match status" value="1"/>
</dbReference>
<reference evidence="3" key="1">
    <citation type="journal article" date="2020" name="Nature">
        <title>Giant virus diversity and host interactions through global metagenomics.</title>
        <authorList>
            <person name="Schulz F."/>
            <person name="Roux S."/>
            <person name="Paez-Espino D."/>
            <person name="Jungbluth S."/>
            <person name="Walsh D.A."/>
            <person name="Denef V.J."/>
            <person name="McMahon K.D."/>
            <person name="Konstantinidis K.T."/>
            <person name="Eloe-Fadrosh E.A."/>
            <person name="Kyrpides N.C."/>
            <person name="Woyke T."/>
        </authorList>
    </citation>
    <scope>NUCLEOTIDE SEQUENCE</scope>
    <source>
        <strain evidence="3">GVMAG-M-3300020523-10</strain>
    </source>
</reference>
<dbReference type="SUPFAM" id="SSF57850">
    <property type="entry name" value="RING/U-box"/>
    <property type="match status" value="1"/>
</dbReference>
<proteinExistence type="predicted"/>
<feature type="compositionally biased region" description="Basic residues" evidence="1">
    <location>
        <begin position="459"/>
        <end position="472"/>
    </location>
</feature>
<dbReference type="SMART" id="SM00504">
    <property type="entry name" value="Ubox"/>
    <property type="match status" value="1"/>
</dbReference>
<feature type="domain" description="U-box" evidence="2">
    <location>
        <begin position="350"/>
        <end position="417"/>
    </location>
</feature>